<dbReference type="Gene3D" id="3.30.2310.20">
    <property type="entry name" value="RelE-like"/>
    <property type="match status" value="1"/>
</dbReference>
<dbReference type="Proteomes" id="UP000294545">
    <property type="component" value="Unassembled WGS sequence"/>
</dbReference>
<dbReference type="RefSeq" id="WP_132282526.1">
    <property type="nucleotide sequence ID" value="NZ_SMGQ01000013.1"/>
</dbReference>
<proteinExistence type="predicted"/>
<accession>A0A4R1MQ63</accession>
<dbReference type="EMBL" id="SMGQ01000013">
    <property type="protein sequence ID" value="TCK92659.1"/>
    <property type="molecule type" value="Genomic_DNA"/>
</dbReference>
<evidence type="ECO:0000256" key="1">
    <source>
        <dbReference type="ARBA" id="ARBA00022649"/>
    </source>
</evidence>
<dbReference type="AlphaFoldDB" id="A0A4R1MQ63"/>
<dbReference type="Pfam" id="PF05016">
    <property type="entry name" value="ParE_toxin"/>
    <property type="match status" value="1"/>
</dbReference>
<dbReference type="NCBIfam" id="TIGR02385">
    <property type="entry name" value="RelE_StbE"/>
    <property type="match status" value="1"/>
</dbReference>
<evidence type="ECO:0000313" key="3">
    <source>
        <dbReference type="Proteomes" id="UP000294545"/>
    </source>
</evidence>
<name>A0A4R1MQ63_9FIRM</name>
<evidence type="ECO:0000313" key="2">
    <source>
        <dbReference type="EMBL" id="TCK92659.1"/>
    </source>
</evidence>
<keyword evidence="3" id="KW-1185">Reference proteome</keyword>
<dbReference type="InterPro" id="IPR007712">
    <property type="entry name" value="RelE/ParE_toxin"/>
</dbReference>
<sequence>MKEYKVTITEKATKDMYEITSYIGNELLDMQAANRLLEKFKVSIVSLSNMPKRHSLLQDEELAGRGIGRIVVDNYIIFYICSDKDKVVRLIRVLYHKRDWVTLI</sequence>
<organism evidence="2 3">
    <name type="scientific">Natranaerovirga hydrolytica</name>
    <dbReference type="NCBI Taxonomy" id="680378"/>
    <lineage>
        <taxon>Bacteria</taxon>
        <taxon>Bacillati</taxon>
        <taxon>Bacillota</taxon>
        <taxon>Clostridia</taxon>
        <taxon>Lachnospirales</taxon>
        <taxon>Natranaerovirgaceae</taxon>
        <taxon>Natranaerovirga</taxon>
    </lineage>
</organism>
<reference evidence="2 3" key="1">
    <citation type="submission" date="2019-03" db="EMBL/GenBank/DDBJ databases">
        <title>Genomic Encyclopedia of Type Strains, Phase IV (KMG-IV): sequencing the most valuable type-strain genomes for metagenomic binning, comparative biology and taxonomic classification.</title>
        <authorList>
            <person name="Goeker M."/>
        </authorList>
    </citation>
    <scope>NUCLEOTIDE SEQUENCE [LARGE SCALE GENOMIC DNA]</scope>
    <source>
        <strain evidence="2 3">DSM 24176</strain>
    </source>
</reference>
<dbReference type="PROSITE" id="PS50890">
    <property type="entry name" value="PUA"/>
    <property type="match status" value="1"/>
</dbReference>
<dbReference type="OrthoDB" id="3268478at2"/>
<dbReference type="SUPFAM" id="SSF143011">
    <property type="entry name" value="RelE-like"/>
    <property type="match status" value="1"/>
</dbReference>
<dbReference type="InterPro" id="IPR035093">
    <property type="entry name" value="RelE/ParE_toxin_dom_sf"/>
</dbReference>
<keyword evidence="1" id="KW-1277">Toxin-antitoxin system</keyword>
<comment type="caution">
    <text evidence="2">The sequence shown here is derived from an EMBL/GenBank/DDBJ whole genome shotgun (WGS) entry which is preliminary data.</text>
</comment>
<gene>
    <name evidence="2" type="ORF">EDC19_1812</name>
</gene>
<protein>
    <submittedName>
        <fullName evidence="2">Addiction module RelE/StbE family toxin</fullName>
    </submittedName>
</protein>